<dbReference type="SUPFAM" id="SSF55447">
    <property type="entry name" value="CO dehydrogenase flavoprotein C-terminal domain-like"/>
    <property type="match status" value="1"/>
</dbReference>
<dbReference type="PROSITE" id="PS51387">
    <property type="entry name" value="FAD_PCMH"/>
    <property type="match status" value="1"/>
</dbReference>
<organism evidence="4 5">
    <name type="scientific">Dorea ammoniilytica</name>
    <dbReference type="NCBI Taxonomy" id="2981788"/>
    <lineage>
        <taxon>Bacteria</taxon>
        <taxon>Bacillati</taxon>
        <taxon>Bacillota</taxon>
        <taxon>Clostridia</taxon>
        <taxon>Lachnospirales</taxon>
        <taxon>Lachnospiraceae</taxon>
        <taxon>Dorea</taxon>
    </lineage>
</organism>
<keyword evidence="1" id="KW-0285">Flavoprotein</keyword>
<proteinExistence type="predicted"/>
<dbReference type="InterPro" id="IPR051312">
    <property type="entry name" value="Diverse_Substr_Oxidored"/>
</dbReference>
<keyword evidence="5" id="KW-1185">Reference proteome</keyword>
<feature type="domain" description="FAD-binding PCMH-type" evidence="3">
    <location>
        <begin position="1"/>
        <end position="162"/>
    </location>
</feature>
<reference evidence="4 5" key="1">
    <citation type="journal article" date="2021" name="ISME Commun">
        <title>Automated analysis of genomic sequences facilitates high-throughput and comprehensive description of bacteria.</title>
        <authorList>
            <person name="Hitch T.C.A."/>
        </authorList>
    </citation>
    <scope>NUCLEOTIDE SEQUENCE [LARGE SCALE GENOMIC DNA]</scope>
    <source>
        <strain evidence="4 5">Sanger_02</strain>
    </source>
</reference>
<sequence length="264" mass="29364">MINIQKYVRAQSLEEAYTLNQKKKNRILAGMLWTRMESGNVPVAIDLCDLGLDKIEENEEEFSIGAMVTLRQLQKHDSFENYCDGIVAKAVKDIIGVQFRNLATVGGSIWGRFGFSDVLTAFMALDTYVELYKGGVIPLEQFARMQYDRDLLVRVIVKKKPGVFSYQAMRAQKTDFPILTCGVSRMDGVCKAVIGARPGKAVCIHDDRHLLDGEVTEKKAEAFAEYVAEQVTTGSNMRGSAEYRTHLVKILTGRGVVELGGVKA</sequence>
<evidence type="ECO:0000313" key="5">
    <source>
        <dbReference type="Proteomes" id="UP001207605"/>
    </source>
</evidence>
<dbReference type="InterPro" id="IPR036318">
    <property type="entry name" value="FAD-bd_PCMH-like_sf"/>
</dbReference>
<dbReference type="Gene3D" id="3.30.390.50">
    <property type="entry name" value="CO dehydrogenase flavoprotein, C-terminal domain"/>
    <property type="match status" value="1"/>
</dbReference>
<keyword evidence="2" id="KW-0560">Oxidoreductase</keyword>
<name>A0ABT2S5X0_9FIRM</name>
<dbReference type="InterPro" id="IPR036683">
    <property type="entry name" value="CO_DH_flav_C_dom_sf"/>
</dbReference>
<dbReference type="Pfam" id="PF00941">
    <property type="entry name" value="FAD_binding_5"/>
    <property type="match status" value="1"/>
</dbReference>
<comment type="caution">
    <text evidence="4">The sequence shown here is derived from an EMBL/GenBank/DDBJ whole genome shotgun (WGS) entry which is preliminary data.</text>
</comment>
<dbReference type="Gene3D" id="3.30.465.10">
    <property type="match status" value="1"/>
</dbReference>
<evidence type="ECO:0000256" key="1">
    <source>
        <dbReference type="ARBA" id="ARBA00022630"/>
    </source>
</evidence>
<dbReference type="SUPFAM" id="SSF56176">
    <property type="entry name" value="FAD-binding/transporter-associated domain-like"/>
    <property type="match status" value="1"/>
</dbReference>
<dbReference type="InterPro" id="IPR016166">
    <property type="entry name" value="FAD-bd_PCMH"/>
</dbReference>
<evidence type="ECO:0000259" key="3">
    <source>
        <dbReference type="PROSITE" id="PS51387"/>
    </source>
</evidence>
<dbReference type="RefSeq" id="WP_262581475.1">
    <property type="nucleotide sequence ID" value="NZ_JAOQJV010000007.1"/>
</dbReference>
<dbReference type="SMART" id="SM01092">
    <property type="entry name" value="CO_deh_flav_C"/>
    <property type="match status" value="1"/>
</dbReference>
<accession>A0ABT2S5X0</accession>
<dbReference type="InterPro" id="IPR005107">
    <property type="entry name" value="CO_DH_flav_C"/>
</dbReference>
<dbReference type="EMBL" id="JAOQJV010000007">
    <property type="protein sequence ID" value="MCU6699992.1"/>
    <property type="molecule type" value="Genomic_DNA"/>
</dbReference>
<dbReference type="PANTHER" id="PTHR42659">
    <property type="entry name" value="XANTHINE DEHYDROGENASE SUBUNIT C-RELATED"/>
    <property type="match status" value="1"/>
</dbReference>
<dbReference type="InterPro" id="IPR016169">
    <property type="entry name" value="FAD-bd_PCMH_sub2"/>
</dbReference>
<protein>
    <submittedName>
        <fullName evidence="4">FAD binding domain-containing protein</fullName>
    </submittedName>
</protein>
<dbReference type="Pfam" id="PF03450">
    <property type="entry name" value="CO_deh_flav_C"/>
    <property type="match status" value="1"/>
</dbReference>
<dbReference type="Proteomes" id="UP001207605">
    <property type="component" value="Unassembled WGS sequence"/>
</dbReference>
<dbReference type="PANTHER" id="PTHR42659:SF9">
    <property type="entry name" value="XANTHINE DEHYDROGENASE FAD-BINDING SUBUNIT XDHB-RELATED"/>
    <property type="match status" value="1"/>
</dbReference>
<evidence type="ECO:0000313" key="4">
    <source>
        <dbReference type="EMBL" id="MCU6699992.1"/>
    </source>
</evidence>
<gene>
    <name evidence="4" type="ORF">OCV65_07080</name>
</gene>
<evidence type="ECO:0000256" key="2">
    <source>
        <dbReference type="ARBA" id="ARBA00023002"/>
    </source>
</evidence>
<dbReference type="InterPro" id="IPR002346">
    <property type="entry name" value="Mopterin_DH_FAD-bd"/>
</dbReference>